<sequence length="379" mass="41316">MKRLIQSSALPSRNFVCHHVPLRTLHTSPPNPATIASITASGPPPKPPAPSADHVDARVARRRKQAELLKRGRDMRAVEGGKGGGTAKTKRFWKDVHVKEVEGGLQIHLDTRPLRRPNKEILTIPKSKPHLATAIALEWDLLVSAQQALRHHLIPMTSLVSRALDIIDDDASPNPSIRDSIITSLLRYLDTDSLLCWAPEPKADPPGYETHKERVRSLRSIQMEAAQPVIQYLTERVWPGVKIVPALGESIFPRPQEEGTRAVIAGWMAGLPAWELAGLERGVLAGKGVLGASRLVVEWSETLNLGTREGGGGNGVNGEGEGNGKGKRWGVEEAAKAASLEVDWQTGMWGEVEDTHDVEKEDVRRQFGSVVLLVSGVKA</sequence>
<evidence type="ECO:0000256" key="5">
    <source>
        <dbReference type="ARBA" id="ARBA00023186"/>
    </source>
</evidence>
<dbReference type="eggNOG" id="KOG3015">
    <property type="taxonomic scope" value="Eukaryota"/>
</dbReference>
<dbReference type="RefSeq" id="XP_008078175.1">
    <property type="nucleotide sequence ID" value="XM_008079984.1"/>
</dbReference>
<dbReference type="GO" id="GO:0005739">
    <property type="term" value="C:mitochondrion"/>
    <property type="evidence" value="ECO:0007669"/>
    <property type="project" value="UniProtKB-SubCell"/>
</dbReference>
<dbReference type="Proteomes" id="UP000016922">
    <property type="component" value="Unassembled WGS sequence"/>
</dbReference>
<evidence type="ECO:0000256" key="6">
    <source>
        <dbReference type="SAM" id="MobiDB-lite"/>
    </source>
</evidence>
<evidence type="ECO:0000256" key="2">
    <source>
        <dbReference type="ARBA" id="ARBA00008231"/>
    </source>
</evidence>
<gene>
    <name evidence="7" type="ORF">GLAREA_10884</name>
</gene>
<dbReference type="GO" id="GO:0033615">
    <property type="term" value="P:mitochondrial proton-transporting ATP synthase complex assembly"/>
    <property type="evidence" value="ECO:0007669"/>
    <property type="project" value="TreeGrafter"/>
</dbReference>
<comment type="similarity">
    <text evidence="2">Belongs to the ATP12 family.</text>
</comment>
<dbReference type="OrthoDB" id="5322896at2759"/>
<dbReference type="PANTHER" id="PTHR21013">
    <property type="entry name" value="ATP SYNTHASE MITOCHONDRIAL F1 COMPLEX ASSEMBLY FACTOR 2/ATP12 PROTEIN, MITOCHONDRIAL PRECURSOR"/>
    <property type="match status" value="1"/>
</dbReference>
<dbReference type="InterPro" id="IPR023335">
    <property type="entry name" value="ATP12_ortho_dom_sf"/>
</dbReference>
<evidence type="ECO:0000313" key="7">
    <source>
        <dbReference type="EMBL" id="EPE35188.1"/>
    </source>
</evidence>
<evidence type="ECO:0000256" key="3">
    <source>
        <dbReference type="ARBA" id="ARBA00022946"/>
    </source>
</evidence>
<dbReference type="InterPro" id="IPR042272">
    <property type="entry name" value="ATP12_ATP_synth-F1-assembly_N"/>
</dbReference>
<evidence type="ECO:0000313" key="8">
    <source>
        <dbReference type="Proteomes" id="UP000016922"/>
    </source>
</evidence>
<dbReference type="HOGENOM" id="CLU_047893_1_1_1"/>
<keyword evidence="5" id="KW-0143">Chaperone</keyword>
<dbReference type="Pfam" id="PF07542">
    <property type="entry name" value="ATP12"/>
    <property type="match status" value="1"/>
</dbReference>
<protein>
    <submittedName>
        <fullName evidence="7">Uncharacterized protein</fullName>
    </submittedName>
</protein>
<dbReference type="EMBL" id="KE145355">
    <property type="protein sequence ID" value="EPE35188.1"/>
    <property type="molecule type" value="Genomic_DNA"/>
</dbReference>
<keyword evidence="3" id="KW-0809">Transit peptide</keyword>
<dbReference type="PANTHER" id="PTHR21013:SF10">
    <property type="entry name" value="ATP SYNTHASE MITOCHONDRIAL F1 COMPLEX ASSEMBLY FACTOR 2"/>
    <property type="match status" value="1"/>
</dbReference>
<proteinExistence type="inferred from homology"/>
<dbReference type="STRING" id="1116229.S3EA28"/>
<dbReference type="InterPro" id="IPR011419">
    <property type="entry name" value="ATP12_ATP_synth-F1-assembly"/>
</dbReference>
<dbReference type="SUPFAM" id="SSF160909">
    <property type="entry name" value="ATP12-like"/>
    <property type="match status" value="1"/>
</dbReference>
<dbReference type="Gene3D" id="1.10.3580.10">
    <property type="entry name" value="ATP12 ATPase"/>
    <property type="match status" value="1"/>
</dbReference>
<evidence type="ECO:0000256" key="4">
    <source>
        <dbReference type="ARBA" id="ARBA00023128"/>
    </source>
</evidence>
<keyword evidence="4" id="KW-0496">Mitochondrion</keyword>
<evidence type="ECO:0000256" key="1">
    <source>
        <dbReference type="ARBA" id="ARBA00004173"/>
    </source>
</evidence>
<dbReference type="AlphaFoldDB" id="S3EA28"/>
<organism evidence="7 8">
    <name type="scientific">Glarea lozoyensis (strain ATCC 20868 / MF5171)</name>
    <dbReference type="NCBI Taxonomy" id="1116229"/>
    <lineage>
        <taxon>Eukaryota</taxon>
        <taxon>Fungi</taxon>
        <taxon>Dikarya</taxon>
        <taxon>Ascomycota</taxon>
        <taxon>Pezizomycotina</taxon>
        <taxon>Leotiomycetes</taxon>
        <taxon>Helotiales</taxon>
        <taxon>Helotiaceae</taxon>
        <taxon>Glarea</taxon>
    </lineage>
</organism>
<dbReference type="Gene3D" id="3.30.2180.10">
    <property type="entry name" value="ATP12-like"/>
    <property type="match status" value="1"/>
</dbReference>
<accession>S3EA28</accession>
<feature type="region of interest" description="Disordered" evidence="6">
    <location>
        <begin position="25"/>
        <end position="55"/>
    </location>
</feature>
<dbReference type="KEGG" id="glz:GLAREA_10884"/>
<reference evidence="7 8" key="1">
    <citation type="journal article" date="2013" name="BMC Genomics">
        <title>Genomics-driven discovery of the pneumocandin biosynthetic gene cluster in the fungus Glarea lozoyensis.</title>
        <authorList>
            <person name="Chen L."/>
            <person name="Yue Q."/>
            <person name="Zhang X."/>
            <person name="Xiang M."/>
            <person name="Wang C."/>
            <person name="Li S."/>
            <person name="Che Y."/>
            <person name="Ortiz-Lopez F.J."/>
            <person name="Bills G.F."/>
            <person name="Liu X."/>
            <person name="An Z."/>
        </authorList>
    </citation>
    <scope>NUCLEOTIDE SEQUENCE [LARGE SCALE GENOMIC DNA]</scope>
    <source>
        <strain evidence="8">ATCC 20868 / MF5171</strain>
    </source>
</reference>
<keyword evidence="8" id="KW-1185">Reference proteome</keyword>
<feature type="region of interest" description="Disordered" evidence="6">
    <location>
        <begin position="308"/>
        <end position="327"/>
    </location>
</feature>
<dbReference type="GeneID" id="19469929"/>
<feature type="compositionally biased region" description="Gly residues" evidence="6">
    <location>
        <begin position="308"/>
        <end position="323"/>
    </location>
</feature>
<name>S3EA28_GLAL2</name>
<comment type="subcellular location">
    <subcellularLocation>
        <location evidence="1">Mitochondrion</location>
    </subcellularLocation>
</comment>
<dbReference type="OMA" id="QGWVMGL"/>